<gene>
    <name evidence="3" type="ORF">H5P27_10670</name>
</gene>
<keyword evidence="2" id="KW-1133">Transmembrane helix</keyword>
<protein>
    <recommendedName>
        <fullName evidence="5">Protein TonB</fullName>
    </recommendedName>
</protein>
<evidence type="ECO:0000256" key="2">
    <source>
        <dbReference type="SAM" id="Phobius"/>
    </source>
</evidence>
<sequence>MAAKYKIYEGPVLKKLPLGSGGLAALAVFAMFAMLPFTQFLAGLKKADLQVREFDVTVPPPAFTPPEPPPPEPPPESDPPPEMQPPPPQLSLSQLNMALNPGVGDALAGGFSLGEVGVSASETMEQISLFEISDLDEAPRKTRTPMINFSPRMKREKKSGMIDMVGTINPDGSVTISKVNQVIDDEYERFFRDYFESIVYTKPTVAGKPVSARVYFQVPVKWEN</sequence>
<dbReference type="EMBL" id="JACHVC010000012">
    <property type="protein sequence ID" value="MBC2606504.1"/>
    <property type="molecule type" value="Genomic_DNA"/>
</dbReference>
<keyword evidence="2" id="KW-0472">Membrane</keyword>
<feature type="transmembrane region" description="Helical" evidence="2">
    <location>
        <begin position="20"/>
        <end position="42"/>
    </location>
</feature>
<organism evidence="3 4">
    <name type="scientific">Pelagicoccus albus</name>
    <dbReference type="NCBI Taxonomy" id="415222"/>
    <lineage>
        <taxon>Bacteria</taxon>
        <taxon>Pseudomonadati</taxon>
        <taxon>Verrucomicrobiota</taxon>
        <taxon>Opitutia</taxon>
        <taxon>Puniceicoccales</taxon>
        <taxon>Pelagicoccaceae</taxon>
        <taxon>Pelagicoccus</taxon>
    </lineage>
</organism>
<proteinExistence type="predicted"/>
<evidence type="ECO:0000313" key="4">
    <source>
        <dbReference type="Proteomes" id="UP000526501"/>
    </source>
</evidence>
<dbReference type="Proteomes" id="UP000526501">
    <property type="component" value="Unassembled WGS sequence"/>
</dbReference>
<reference evidence="3 4" key="1">
    <citation type="submission" date="2020-07" db="EMBL/GenBank/DDBJ databases">
        <authorList>
            <person name="Feng X."/>
        </authorList>
    </citation>
    <scope>NUCLEOTIDE SEQUENCE [LARGE SCALE GENOMIC DNA]</scope>
    <source>
        <strain evidence="3 4">JCM23202</strain>
    </source>
</reference>
<comment type="caution">
    <text evidence="3">The sequence shown here is derived from an EMBL/GenBank/DDBJ whole genome shotgun (WGS) entry which is preliminary data.</text>
</comment>
<dbReference type="AlphaFoldDB" id="A0A7X1B6W3"/>
<feature type="compositionally biased region" description="Pro residues" evidence="1">
    <location>
        <begin position="58"/>
        <end position="89"/>
    </location>
</feature>
<evidence type="ECO:0008006" key="5">
    <source>
        <dbReference type="Google" id="ProtNLM"/>
    </source>
</evidence>
<dbReference type="RefSeq" id="WP_185660374.1">
    <property type="nucleotide sequence ID" value="NZ_CAWPOO010000012.1"/>
</dbReference>
<evidence type="ECO:0000256" key="1">
    <source>
        <dbReference type="SAM" id="MobiDB-lite"/>
    </source>
</evidence>
<keyword evidence="2" id="KW-0812">Transmembrane</keyword>
<name>A0A7X1B6W3_9BACT</name>
<keyword evidence="4" id="KW-1185">Reference proteome</keyword>
<evidence type="ECO:0000313" key="3">
    <source>
        <dbReference type="EMBL" id="MBC2606504.1"/>
    </source>
</evidence>
<feature type="region of interest" description="Disordered" evidence="1">
    <location>
        <begin position="57"/>
        <end position="89"/>
    </location>
</feature>
<accession>A0A7X1B6W3</accession>